<dbReference type="PANTHER" id="PTHR43031:SF1">
    <property type="entry name" value="PYRIDINE NUCLEOTIDE-DISULPHIDE OXIDOREDUCTASE"/>
    <property type="match status" value="1"/>
</dbReference>
<evidence type="ECO:0000313" key="2">
    <source>
        <dbReference type="EMBL" id="MFC3197397.1"/>
    </source>
</evidence>
<organism evidence="2 3">
    <name type="scientific">Parapedobacter deserti</name>
    <dbReference type="NCBI Taxonomy" id="1912957"/>
    <lineage>
        <taxon>Bacteria</taxon>
        <taxon>Pseudomonadati</taxon>
        <taxon>Bacteroidota</taxon>
        <taxon>Sphingobacteriia</taxon>
        <taxon>Sphingobacteriales</taxon>
        <taxon>Sphingobacteriaceae</taxon>
        <taxon>Parapedobacter</taxon>
    </lineage>
</organism>
<dbReference type="Pfam" id="PF00581">
    <property type="entry name" value="Rhodanese"/>
    <property type="match status" value="1"/>
</dbReference>
<dbReference type="SUPFAM" id="SSF52821">
    <property type="entry name" value="Rhodanese/Cell cycle control phosphatase"/>
    <property type="match status" value="1"/>
</dbReference>
<evidence type="ECO:0000259" key="1">
    <source>
        <dbReference type="PROSITE" id="PS50206"/>
    </source>
</evidence>
<dbReference type="PANTHER" id="PTHR43031">
    <property type="entry name" value="FAD-DEPENDENT OXIDOREDUCTASE"/>
    <property type="match status" value="1"/>
</dbReference>
<accession>A0ABV7JQ03</accession>
<dbReference type="NCBIfam" id="NF045521">
    <property type="entry name" value="rhoda_near_glyco"/>
    <property type="match status" value="1"/>
</dbReference>
<feature type="domain" description="Rhodanese" evidence="1">
    <location>
        <begin position="49"/>
        <end position="138"/>
    </location>
</feature>
<dbReference type="Gene3D" id="3.40.250.10">
    <property type="entry name" value="Rhodanese-like domain"/>
    <property type="match status" value="1"/>
</dbReference>
<dbReference type="InterPro" id="IPR036873">
    <property type="entry name" value="Rhodanese-like_dom_sf"/>
</dbReference>
<dbReference type="RefSeq" id="WP_379021040.1">
    <property type="nucleotide sequence ID" value="NZ_JBHRTA010000022.1"/>
</dbReference>
<sequence>MWNVVLSIGLALGSVRQDSTVNPEFALLLKRAYRHSVPTVSVSELKSMIKRGAIVLDAREQEEFEISHIKRARHVGYIWFDMRKVYDIPKTDTVVVYCAIGKRSERIGEKLQRAGYQHVYNLFGGIYEWANQRNPVYNCSNIQTTEVHIYDDDWSRWLENASRVY</sequence>
<name>A0ABV7JQ03_9SPHI</name>
<dbReference type="SMART" id="SM00450">
    <property type="entry name" value="RHOD"/>
    <property type="match status" value="1"/>
</dbReference>
<evidence type="ECO:0000313" key="3">
    <source>
        <dbReference type="Proteomes" id="UP001595526"/>
    </source>
</evidence>
<keyword evidence="3" id="KW-1185">Reference proteome</keyword>
<dbReference type="PROSITE" id="PS50206">
    <property type="entry name" value="RHODANESE_3"/>
    <property type="match status" value="1"/>
</dbReference>
<gene>
    <name evidence="2" type="ORF">ACFOET_07210</name>
</gene>
<protein>
    <submittedName>
        <fullName evidence="2">Rhodanese-like domain-containing protein</fullName>
    </submittedName>
</protein>
<dbReference type="InterPro" id="IPR050229">
    <property type="entry name" value="GlpE_sulfurtransferase"/>
</dbReference>
<dbReference type="InterPro" id="IPR001763">
    <property type="entry name" value="Rhodanese-like_dom"/>
</dbReference>
<dbReference type="EMBL" id="JBHRTA010000022">
    <property type="protein sequence ID" value="MFC3197397.1"/>
    <property type="molecule type" value="Genomic_DNA"/>
</dbReference>
<dbReference type="Proteomes" id="UP001595526">
    <property type="component" value="Unassembled WGS sequence"/>
</dbReference>
<comment type="caution">
    <text evidence="2">The sequence shown here is derived from an EMBL/GenBank/DDBJ whole genome shotgun (WGS) entry which is preliminary data.</text>
</comment>
<proteinExistence type="predicted"/>
<dbReference type="CDD" id="cd00158">
    <property type="entry name" value="RHOD"/>
    <property type="match status" value="1"/>
</dbReference>
<reference evidence="3" key="1">
    <citation type="journal article" date="2019" name="Int. J. Syst. Evol. Microbiol.">
        <title>The Global Catalogue of Microorganisms (GCM) 10K type strain sequencing project: providing services to taxonomists for standard genome sequencing and annotation.</title>
        <authorList>
            <consortium name="The Broad Institute Genomics Platform"/>
            <consortium name="The Broad Institute Genome Sequencing Center for Infectious Disease"/>
            <person name="Wu L."/>
            <person name="Ma J."/>
        </authorList>
    </citation>
    <scope>NUCLEOTIDE SEQUENCE [LARGE SCALE GENOMIC DNA]</scope>
    <source>
        <strain evidence="3">KCTC 52416</strain>
    </source>
</reference>